<keyword evidence="2" id="KW-1185">Reference proteome</keyword>
<evidence type="ECO:0000313" key="2">
    <source>
        <dbReference type="Proteomes" id="UP000192639"/>
    </source>
</evidence>
<name>A0A1Y1S6P6_9MICR</name>
<sequence length="88" mass="10200">MKPNEDQNEQPNKKGVKSEIVVKRCKFDTEANKYYVVRNNVLQEVNSKEFKAETEACNDNLVALERAYDHEKYELENGGCISSFFCCK</sequence>
<dbReference type="EMBL" id="LWDP01000034">
    <property type="protein sequence ID" value="ORD94061.1"/>
    <property type="molecule type" value="Genomic_DNA"/>
</dbReference>
<dbReference type="AlphaFoldDB" id="A0A1Y1S6P6"/>
<accession>A0A1Y1S6P6</accession>
<gene>
    <name evidence="1" type="ORF">ECANGB1_1229</name>
</gene>
<protein>
    <submittedName>
        <fullName evidence="1">Uncharacterized protein</fullName>
    </submittedName>
</protein>
<dbReference type="VEuPathDB" id="MicrosporidiaDB:ECANGB1_1229"/>
<reference evidence="1 2" key="1">
    <citation type="journal article" date="2017" name="Environ. Microbiol.">
        <title>Decay of the glycolytic pathway and adaptation to intranuclear parasitism within Enterocytozoonidae microsporidia.</title>
        <authorList>
            <person name="Wiredu Boakye D."/>
            <person name="Jaroenlak P."/>
            <person name="Prachumwat A."/>
            <person name="Williams T.A."/>
            <person name="Bateman K.S."/>
            <person name="Itsathitphaisarn O."/>
            <person name="Sritunyalucksana K."/>
            <person name="Paszkiewicz K.H."/>
            <person name="Moore K.A."/>
            <person name="Stentiford G.D."/>
            <person name="Williams B.A."/>
        </authorList>
    </citation>
    <scope>NUCLEOTIDE SEQUENCE [LARGE SCALE GENOMIC DNA]</scope>
    <source>
        <strain evidence="1 2">GB1</strain>
    </source>
</reference>
<proteinExistence type="predicted"/>
<comment type="caution">
    <text evidence="1">The sequence shown here is derived from an EMBL/GenBank/DDBJ whole genome shotgun (WGS) entry which is preliminary data.</text>
</comment>
<dbReference type="Proteomes" id="UP000192639">
    <property type="component" value="Unassembled WGS sequence"/>
</dbReference>
<organism evidence="1 2">
    <name type="scientific">Enterospora canceri</name>
    <dbReference type="NCBI Taxonomy" id="1081671"/>
    <lineage>
        <taxon>Eukaryota</taxon>
        <taxon>Fungi</taxon>
        <taxon>Fungi incertae sedis</taxon>
        <taxon>Microsporidia</taxon>
        <taxon>Enterocytozoonidae</taxon>
        <taxon>Enterospora</taxon>
    </lineage>
</organism>
<evidence type="ECO:0000313" key="1">
    <source>
        <dbReference type="EMBL" id="ORD94061.1"/>
    </source>
</evidence>